<dbReference type="InterPro" id="IPR014743">
    <property type="entry name" value="Cl-channel_core"/>
</dbReference>
<comment type="subcellular location">
    <subcellularLocation>
        <location evidence="1">Membrane</location>
        <topology evidence="1">Multi-pass membrane protein</topology>
    </subcellularLocation>
</comment>
<dbReference type="InterPro" id="IPR001807">
    <property type="entry name" value="ClC"/>
</dbReference>
<evidence type="ECO:0000313" key="6">
    <source>
        <dbReference type="EMBL" id="ADO67962.1"/>
    </source>
</evidence>
<name>E3FKI9_STIAD</name>
<dbReference type="RefSeq" id="WP_013374005.1">
    <property type="nucleotide sequence ID" value="NC_014623.1"/>
</dbReference>
<feature type="transmembrane region" description="Helical" evidence="5">
    <location>
        <begin position="332"/>
        <end position="353"/>
    </location>
</feature>
<dbReference type="HOGENOM" id="CLU_015263_1_1_7"/>
<accession>E3FKI9</accession>
<dbReference type="PANTHER" id="PTHR43427:SF12">
    <property type="entry name" value="CHLORIDE TRANSPORTER"/>
    <property type="match status" value="1"/>
</dbReference>
<keyword evidence="4 5" id="KW-0472">Membrane</keyword>
<dbReference type="eggNOG" id="COG0038">
    <property type="taxonomic scope" value="Bacteria"/>
</dbReference>
<evidence type="ECO:0000256" key="4">
    <source>
        <dbReference type="ARBA" id="ARBA00023136"/>
    </source>
</evidence>
<dbReference type="SUPFAM" id="SSF81340">
    <property type="entry name" value="Clc chloride channel"/>
    <property type="match status" value="1"/>
</dbReference>
<dbReference type="KEGG" id="sur:STAUR_0153"/>
<keyword evidence="2 5" id="KW-0812">Transmembrane</keyword>
<organism evidence="6 7">
    <name type="scientific">Stigmatella aurantiaca (strain DW4/3-1)</name>
    <dbReference type="NCBI Taxonomy" id="378806"/>
    <lineage>
        <taxon>Bacteria</taxon>
        <taxon>Pseudomonadati</taxon>
        <taxon>Myxococcota</taxon>
        <taxon>Myxococcia</taxon>
        <taxon>Myxococcales</taxon>
        <taxon>Cystobacterineae</taxon>
        <taxon>Archangiaceae</taxon>
        <taxon>Stigmatella</taxon>
    </lineage>
</organism>
<dbReference type="PANTHER" id="PTHR43427">
    <property type="entry name" value="CHLORIDE CHANNEL PROTEIN CLC-E"/>
    <property type="match status" value="1"/>
</dbReference>
<dbReference type="AlphaFoldDB" id="E3FKI9"/>
<sequence length="429" mass="44432">MSPRERLRVLAQWGVLGTLVGGVCGVASAIFLFLLDEATALRERFPLLVYALPAAGLAVGALYARWGSSIRGGNNLVLDTVHEGDRQIPLRMAPLVLLGTVLTHLFGGSAGREGTAVQMGGSLADAIAHRFRVSADTRRELLAAGIAGGFGSVFGTPIAGAVFGLEVLVVGRLGYEALLPALVAAVVGDLTTRGLGIVHTAYPAPSVLPLTGGVLAKWCVFAVAVAAVAVVFVEGTHRLKKLLEGRIPALPLRMAVGGLAVVGLWKLVGTDMYLGLGVPTLVRAFVDPALPESAFAWKLLFTAVTLGAGFLGGEVTPLFFIGAALGNVLARVLGLPLDLGAAVGMAALFAAAANTPLALTIMAVELVGASVLPHVAIVAALAYLLTGHRGIYPAQRIARLKYGGPLLGTLVPLRELPDKPRERHRPQQP</sequence>
<dbReference type="PRINTS" id="PR00762">
    <property type="entry name" value="CLCHANNEL"/>
</dbReference>
<dbReference type="Pfam" id="PF00654">
    <property type="entry name" value="Voltage_CLC"/>
    <property type="match status" value="1"/>
</dbReference>
<proteinExistence type="predicted"/>
<protein>
    <submittedName>
        <fullName evidence="6">Chloride transporter, chloride channel (ClC) family</fullName>
    </submittedName>
</protein>
<dbReference type="OrthoDB" id="9767361at2"/>
<evidence type="ECO:0000256" key="1">
    <source>
        <dbReference type="ARBA" id="ARBA00004141"/>
    </source>
</evidence>
<dbReference type="GO" id="GO:0015108">
    <property type="term" value="F:chloride transmembrane transporter activity"/>
    <property type="evidence" value="ECO:0007669"/>
    <property type="project" value="InterPro"/>
</dbReference>
<dbReference type="InterPro" id="IPR050368">
    <property type="entry name" value="ClC-type_chloride_channel"/>
</dbReference>
<feature type="transmembrane region" description="Helical" evidence="5">
    <location>
        <begin position="254"/>
        <end position="275"/>
    </location>
</feature>
<dbReference type="STRING" id="378806.STAUR_0153"/>
<feature type="transmembrane region" description="Helical" evidence="5">
    <location>
        <begin position="141"/>
        <end position="165"/>
    </location>
</feature>
<dbReference type="EMBL" id="CP002271">
    <property type="protein sequence ID" value="ADO67962.1"/>
    <property type="molecule type" value="Genomic_DNA"/>
</dbReference>
<feature type="transmembrane region" description="Helical" evidence="5">
    <location>
        <begin position="295"/>
        <end position="320"/>
    </location>
</feature>
<evidence type="ECO:0000313" key="7">
    <source>
        <dbReference type="Proteomes" id="UP000001351"/>
    </source>
</evidence>
<feature type="transmembrane region" description="Helical" evidence="5">
    <location>
        <begin position="359"/>
        <end position="386"/>
    </location>
</feature>
<reference evidence="6 7" key="1">
    <citation type="journal article" date="2011" name="Mol. Biol. Evol.">
        <title>Comparative genomic analysis of fruiting body formation in Myxococcales.</title>
        <authorList>
            <person name="Huntley S."/>
            <person name="Hamann N."/>
            <person name="Wegener-Feldbrugge S."/>
            <person name="Treuner-Lange A."/>
            <person name="Kube M."/>
            <person name="Reinhardt R."/>
            <person name="Klages S."/>
            <person name="Muller R."/>
            <person name="Ronning C.M."/>
            <person name="Nierman W.C."/>
            <person name="Sogaard-Andersen L."/>
        </authorList>
    </citation>
    <scope>NUCLEOTIDE SEQUENCE [LARGE SCALE GENOMIC DNA]</scope>
    <source>
        <strain evidence="6 7">DW4/3-1</strain>
    </source>
</reference>
<gene>
    <name evidence="6" type="ordered locus">STAUR_0153</name>
</gene>
<dbReference type="Gene3D" id="1.10.3080.10">
    <property type="entry name" value="Clc chloride channel"/>
    <property type="match status" value="1"/>
</dbReference>
<feature type="transmembrane region" description="Helical" evidence="5">
    <location>
        <begin position="214"/>
        <end position="233"/>
    </location>
</feature>
<evidence type="ECO:0000256" key="3">
    <source>
        <dbReference type="ARBA" id="ARBA00022989"/>
    </source>
</evidence>
<dbReference type="Proteomes" id="UP000001351">
    <property type="component" value="Chromosome"/>
</dbReference>
<feature type="transmembrane region" description="Helical" evidence="5">
    <location>
        <begin position="47"/>
        <end position="66"/>
    </location>
</feature>
<dbReference type="GO" id="GO:0016020">
    <property type="term" value="C:membrane"/>
    <property type="evidence" value="ECO:0007669"/>
    <property type="project" value="UniProtKB-SubCell"/>
</dbReference>
<evidence type="ECO:0000256" key="2">
    <source>
        <dbReference type="ARBA" id="ARBA00022692"/>
    </source>
</evidence>
<evidence type="ECO:0000256" key="5">
    <source>
        <dbReference type="SAM" id="Phobius"/>
    </source>
</evidence>
<feature type="transmembrane region" description="Helical" evidence="5">
    <location>
        <begin position="12"/>
        <end position="35"/>
    </location>
</feature>
<keyword evidence="7" id="KW-1185">Reference proteome</keyword>
<keyword evidence="3 5" id="KW-1133">Transmembrane helix</keyword>